<dbReference type="PANTHER" id="PTHR33057">
    <property type="entry name" value="TRANSCRIPTION REPRESSOR OFP7-RELATED"/>
    <property type="match status" value="1"/>
</dbReference>
<evidence type="ECO:0000256" key="1">
    <source>
        <dbReference type="ARBA" id="ARBA00004123"/>
    </source>
</evidence>
<evidence type="ECO:0000259" key="8">
    <source>
        <dbReference type="PROSITE" id="PS51754"/>
    </source>
</evidence>
<organism evidence="9 10">
    <name type="scientific">Linum trigynum</name>
    <dbReference type="NCBI Taxonomy" id="586398"/>
    <lineage>
        <taxon>Eukaryota</taxon>
        <taxon>Viridiplantae</taxon>
        <taxon>Streptophyta</taxon>
        <taxon>Embryophyta</taxon>
        <taxon>Tracheophyta</taxon>
        <taxon>Spermatophyta</taxon>
        <taxon>Magnoliopsida</taxon>
        <taxon>eudicotyledons</taxon>
        <taxon>Gunneridae</taxon>
        <taxon>Pentapetalae</taxon>
        <taxon>rosids</taxon>
        <taxon>fabids</taxon>
        <taxon>Malpighiales</taxon>
        <taxon>Linaceae</taxon>
        <taxon>Linum</taxon>
    </lineage>
</organism>
<comment type="subcellular location">
    <subcellularLocation>
        <location evidence="1 6">Nucleus</location>
    </subcellularLocation>
</comment>
<dbReference type="InterPro" id="IPR006458">
    <property type="entry name" value="Ovate_C"/>
</dbReference>
<dbReference type="GO" id="GO:0045892">
    <property type="term" value="P:negative regulation of DNA-templated transcription"/>
    <property type="evidence" value="ECO:0007669"/>
    <property type="project" value="UniProtKB-UniRule"/>
</dbReference>
<dbReference type="Pfam" id="PF04844">
    <property type="entry name" value="Ovate"/>
    <property type="match status" value="1"/>
</dbReference>
<evidence type="ECO:0000256" key="5">
    <source>
        <dbReference type="ARBA" id="ARBA00023242"/>
    </source>
</evidence>
<feature type="domain" description="OVATE" evidence="8">
    <location>
        <begin position="254"/>
        <end position="313"/>
    </location>
</feature>
<reference evidence="9 10" key="1">
    <citation type="submission" date="2024-04" db="EMBL/GenBank/DDBJ databases">
        <authorList>
            <person name="Fracassetti M."/>
        </authorList>
    </citation>
    <scope>NUCLEOTIDE SEQUENCE [LARGE SCALE GENOMIC DNA]</scope>
</reference>
<protein>
    <recommendedName>
        <fullName evidence="6">Transcription repressor</fullName>
    </recommendedName>
    <alternativeName>
        <fullName evidence="6">Ovate family protein</fullName>
    </alternativeName>
</protein>
<sequence>MGKRLNNLKLSFSFCRSKRGDAVAPATAYRLSPFNPKACDINFPKFPSPPPTTPDDLGFANSNHRRRRPPLSKMAPNYSRSSPFHDLSASDCSSDSMEFSARNDAKWQARTNYANKISLQSCDFGPGGGGGDPNPGSQNPKLKKGGKKSGAVVAPCDEKEEEEEEEDGVDETESFCYSSRSFSFDDTSCEFSSRAGETTGSENEEGKLLRRGAGGTAAANPSAGPAQRMKEMRRQALAGGGKLGPAAMGEAMAVVKKSTNPKEDFKRSMMEMIAEKEIYDAKELEELLQCLLSLNSRQYHGDIVEAFSEIWKVLFISD</sequence>
<evidence type="ECO:0000256" key="2">
    <source>
        <dbReference type="ARBA" id="ARBA00022491"/>
    </source>
</evidence>
<feature type="compositionally biased region" description="Polar residues" evidence="7">
    <location>
        <begin position="175"/>
        <end position="201"/>
    </location>
</feature>
<keyword evidence="3 6" id="KW-0805">Transcription regulation</keyword>
<evidence type="ECO:0000256" key="4">
    <source>
        <dbReference type="ARBA" id="ARBA00023163"/>
    </source>
</evidence>
<evidence type="ECO:0000313" key="10">
    <source>
        <dbReference type="Proteomes" id="UP001497516"/>
    </source>
</evidence>
<dbReference type="NCBIfam" id="TIGR01568">
    <property type="entry name" value="A_thal_3678"/>
    <property type="match status" value="1"/>
</dbReference>
<keyword evidence="10" id="KW-1185">Reference proteome</keyword>
<evidence type="ECO:0000313" key="9">
    <source>
        <dbReference type="EMBL" id="CAL1355919.1"/>
    </source>
</evidence>
<dbReference type="PANTHER" id="PTHR33057:SF224">
    <property type="entry name" value="TRANSCRIPTION REPRESSOR"/>
    <property type="match status" value="1"/>
</dbReference>
<proteinExistence type="predicted"/>
<accession>A0AAV2CIS6</accession>
<evidence type="ECO:0000256" key="6">
    <source>
        <dbReference type="RuleBase" id="RU367028"/>
    </source>
</evidence>
<feature type="compositionally biased region" description="Acidic residues" evidence="7">
    <location>
        <begin position="158"/>
        <end position="173"/>
    </location>
</feature>
<evidence type="ECO:0000256" key="7">
    <source>
        <dbReference type="SAM" id="MobiDB-lite"/>
    </source>
</evidence>
<gene>
    <name evidence="9" type="ORF">LTRI10_LOCUS3650</name>
</gene>
<dbReference type="AlphaFoldDB" id="A0AAV2CIS6"/>
<feature type="region of interest" description="Disordered" evidence="7">
    <location>
        <begin position="47"/>
        <end position="86"/>
    </location>
</feature>
<comment type="function">
    <text evidence="6">Transcriptional repressor that regulates multiple aspects of plant growth and development.</text>
</comment>
<dbReference type="PROSITE" id="PS51754">
    <property type="entry name" value="OVATE"/>
    <property type="match status" value="1"/>
</dbReference>
<name>A0AAV2CIS6_9ROSI</name>
<keyword evidence="2 6" id="KW-0678">Repressor</keyword>
<keyword evidence="5 6" id="KW-0539">Nucleus</keyword>
<dbReference type="GO" id="GO:0005634">
    <property type="term" value="C:nucleus"/>
    <property type="evidence" value="ECO:0007669"/>
    <property type="project" value="UniProtKB-SubCell"/>
</dbReference>
<keyword evidence="4 6" id="KW-0804">Transcription</keyword>
<evidence type="ECO:0000256" key="3">
    <source>
        <dbReference type="ARBA" id="ARBA00023015"/>
    </source>
</evidence>
<feature type="region of interest" description="Disordered" evidence="7">
    <location>
        <begin position="124"/>
        <end position="231"/>
    </location>
</feature>
<dbReference type="InterPro" id="IPR038933">
    <property type="entry name" value="Ovate"/>
</dbReference>
<dbReference type="Proteomes" id="UP001497516">
    <property type="component" value="Chromosome 1"/>
</dbReference>
<dbReference type="EMBL" id="OZ034813">
    <property type="protein sequence ID" value="CAL1355919.1"/>
    <property type="molecule type" value="Genomic_DNA"/>
</dbReference>